<dbReference type="InterPro" id="IPR000587">
    <property type="entry name" value="Creatinase_N"/>
</dbReference>
<proteinExistence type="inferred from homology"/>
<dbReference type="InterPro" id="IPR001131">
    <property type="entry name" value="Peptidase_M24B_aminopep-P_CS"/>
</dbReference>
<dbReference type="AlphaFoldDB" id="A0A7W2AQU9"/>
<dbReference type="InterPro" id="IPR029149">
    <property type="entry name" value="Creatin/AminoP/Spt16_N"/>
</dbReference>
<dbReference type="CDD" id="cd01092">
    <property type="entry name" value="APP-like"/>
    <property type="match status" value="1"/>
</dbReference>
<dbReference type="GO" id="GO:0004177">
    <property type="term" value="F:aminopeptidase activity"/>
    <property type="evidence" value="ECO:0007669"/>
    <property type="project" value="UniProtKB-KW"/>
</dbReference>
<sequence length="356" mass="40048">MKQRVERLRKKMAERNLEAFLISHPINRRYMTGFTGTSGVALLTKDEALFFTDFRYVIQAREQCPDWSIVRHEGDIFAEVAKVCKKLEVKQLAFEQDHLTYAEATQLGEILEKTGTVPESRLVEELRETKDPEELMIMKETAKIADKAFAQIVQEIRPGMKEKEVALRLEVIMRELGATSSSFDTIVASGWRSALPHGVASNKVIEKGDFVTMDFGAYYKGYASDITRTVFMGKPDPKQKEIYEIVLEANRRAIEGVRPGKTGRDIDAIARDYIREHGYGDCFGHGTGHGLGMEVHEEPRVSSKGDKPLAPGMVITIEPGIYLPDFGGVRIEDDLIVTESGYEKITGSPKELLMIR</sequence>
<keyword evidence="3" id="KW-0479">Metal-binding</keyword>
<dbReference type="Pfam" id="PF00557">
    <property type="entry name" value="Peptidase_M24"/>
    <property type="match status" value="1"/>
</dbReference>
<name>A0A7W2AQU9_9BACL</name>
<evidence type="ECO:0000256" key="1">
    <source>
        <dbReference type="ARBA" id="ARBA00001936"/>
    </source>
</evidence>
<dbReference type="InterPro" id="IPR036005">
    <property type="entry name" value="Creatinase/aminopeptidase-like"/>
</dbReference>
<reference evidence="7 8" key="1">
    <citation type="submission" date="2020-07" db="EMBL/GenBank/DDBJ databases">
        <title>Thermoactinomyces phylogeny.</title>
        <authorList>
            <person name="Dunlap C."/>
        </authorList>
    </citation>
    <scope>NUCLEOTIDE SEQUENCE [LARGE SCALE GENOMIC DNA]</scope>
    <source>
        <strain evidence="7 8">AMNI-1</strain>
    </source>
</reference>
<dbReference type="EMBL" id="JACEOL010000002">
    <property type="protein sequence ID" value="MBA4600890.1"/>
    <property type="molecule type" value="Genomic_DNA"/>
</dbReference>
<keyword evidence="4" id="KW-0378">Hydrolase</keyword>
<dbReference type="Gene3D" id="3.40.350.10">
    <property type="entry name" value="Creatinase/prolidase N-terminal domain"/>
    <property type="match status" value="1"/>
</dbReference>
<dbReference type="SUPFAM" id="SSF53092">
    <property type="entry name" value="Creatinase/prolidase N-terminal domain"/>
    <property type="match status" value="1"/>
</dbReference>
<dbReference type="GO" id="GO:0008235">
    <property type="term" value="F:metalloexopeptidase activity"/>
    <property type="evidence" value="ECO:0007669"/>
    <property type="project" value="UniProtKB-ARBA"/>
</dbReference>
<accession>A0A7W2AQU9</accession>
<keyword evidence="7" id="KW-0031">Aminopeptidase</keyword>
<dbReference type="Proteomes" id="UP000538292">
    <property type="component" value="Unassembled WGS sequence"/>
</dbReference>
<comment type="cofactor">
    <cofactor evidence="1">
        <name>Mn(2+)</name>
        <dbReference type="ChEBI" id="CHEBI:29035"/>
    </cofactor>
</comment>
<dbReference type="Gene3D" id="3.90.230.10">
    <property type="entry name" value="Creatinase/methionine aminopeptidase superfamily"/>
    <property type="match status" value="1"/>
</dbReference>
<evidence type="ECO:0000313" key="7">
    <source>
        <dbReference type="EMBL" id="MBA4600890.1"/>
    </source>
</evidence>
<keyword evidence="8" id="KW-1185">Reference proteome</keyword>
<dbReference type="PANTHER" id="PTHR46112:SF3">
    <property type="entry name" value="AMINOPEPTIDASE YPDF"/>
    <property type="match status" value="1"/>
</dbReference>
<comment type="similarity">
    <text evidence="2">Belongs to the peptidase M24B family.</text>
</comment>
<evidence type="ECO:0000313" key="8">
    <source>
        <dbReference type="Proteomes" id="UP000538292"/>
    </source>
</evidence>
<dbReference type="PROSITE" id="PS00491">
    <property type="entry name" value="PROLINE_PEPTIDASE"/>
    <property type="match status" value="1"/>
</dbReference>
<protein>
    <submittedName>
        <fullName evidence="7">Aminopeptidase P family protein</fullName>
    </submittedName>
</protein>
<dbReference type="SUPFAM" id="SSF55920">
    <property type="entry name" value="Creatinase/aminopeptidase"/>
    <property type="match status" value="1"/>
</dbReference>
<dbReference type="PRINTS" id="PR00599">
    <property type="entry name" value="MAPEPTIDASE"/>
</dbReference>
<dbReference type="FunFam" id="3.90.230.10:FF:000014">
    <property type="entry name" value="Aminopeptidase P family protein"/>
    <property type="match status" value="1"/>
</dbReference>
<dbReference type="InterPro" id="IPR001714">
    <property type="entry name" value="Pept_M24_MAP"/>
</dbReference>
<dbReference type="Pfam" id="PF01321">
    <property type="entry name" value="Creatinase_N"/>
    <property type="match status" value="1"/>
</dbReference>
<feature type="domain" description="Peptidase M24" evidence="5">
    <location>
        <begin position="138"/>
        <end position="339"/>
    </location>
</feature>
<dbReference type="GO" id="GO:0046872">
    <property type="term" value="F:metal ion binding"/>
    <property type="evidence" value="ECO:0007669"/>
    <property type="project" value="UniProtKB-KW"/>
</dbReference>
<evidence type="ECO:0000259" key="5">
    <source>
        <dbReference type="Pfam" id="PF00557"/>
    </source>
</evidence>
<dbReference type="InterPro" id="IPR050659">
    <property type="entry name" value="Peptidase_M24B"/>
</dbReference>
<organism evidence="7 8">
    <name type="scientific">Thermoactinomyces mirandus</name>
    <dbReference type="NCBI Taxonomy" id="2756294"/>
    <lineage>
        <taxon>Bacteria</taxon>
        <taxon>Bacillati</taxon>
        <taxon>Bacillota</taxon>
        <taxon>Bacilli</taxon>
        <taxon>Bacillales</taxon>
        <taxon>Thermoactinomycetaceae</taxon>
        <taxon>Thermoactinomyces</taxon>
    </lineage>
</organism>
<dbReference type="PANTHER" id="PTHR46112">
    <property type="entry name" value="AMINOPEPTIDASE"/>
    <property type="match status" value="1"/>
</dbReference>
<comment type="caution">
    <text evidence="7">The sequence shown here is derived from an EMBL/GenBank/DDBJ whole genome shotgun (WGS) entry which is preliminary data.</text>
</comment>
<feature type="domain" description="Creatinase N-terminal" evidence="6">
    <location>
        <begin position="4"/>
        <end position="128"/>
    </location>
</feature>
<evidence type="ECO:0000256" key="2">
    <source>
        <dbReference type="ARBA" id="ARBA00008766"/>
    </source>
</evidence>
<evidence type="ECO:0000259" key="6">
    <source>
        <dbReference type="Pfam" id="PF01321"/>
    </source>
</evidence>
<dbReference type="RefSeq" id="WP_181736817.1">
    <property type="nucleotide sequence ID" value="NZ_JACEOL010000002.1"/>
</dbReference>
<keyword evidence="7" id="KW-0645">Protease</keyword>
<evidence type="ECO:0000256" key="4">
    <source>
        <dbReference type="ARBA" id="ARBA00022801"/>
    </source>
</evidence>
<dbReference type="InterPro" id="IPR000994">
    <property type="entry name" value="Pept_M24"/>
</dbReference>
<evidence type="ECO:0000256" key="3">
    <source>
        <dbReference type="ARBA" id="ARBA00022723"/>
    </source>
</evidence>
<gene>
    <name evidence="7" type="ORF">H2C83_00830</name>
</gene>